<protein>
    <submittedName>
        <fullName evidence="2">MFS transporter</fullName>
    </submittedName>
</protein>
<organism evidence="2 3">
    <name type="scientific">Muricoprocola aceti</name>
    <dbReference type="NCBI Taxonomy" id="2981772"/>
    <lineage>
        <taxon>Bacteria</taxon>
        <taxon>Bacillati</taxon>
        <taxon>Bacillota</taxon>
        <taxon>Clostridia</taxon>
        <taxon>Lachnospirales</taxon>
        <taxon>Lachnospiraceae</taxon>
        <taxon>Muricoprocola</taxon>
    </lineage>
</organism>
<reference evidence="2 3" key="1">
    <citation type="journal article" date="2021" name="ISME Commun">
        <title>Automated analysis of genomic sequences facilitates high-throughput and comprehensive description of bacteria.</title>
        <authorList>
            <person name="Hitch T.C.A."/>
        </authorList>
    </citation>
    <scope>NUCLEOTIDE SEQUENCE [LARGE SCALE GENOMIC DNA]</scope>
    <source>
        <strain evidence="2 3">Sanger_29</strain>
    </source>
</reference>
<dbReference type="RefSeq" id="WP_262654822.1">
    <property type="nucleotide sequence ID" value="NZ_JAOQKE010000011.1"/>
</dbReference>
<evidence type="ECO:0000313" key="2">
    <source>
        <dbReference type="EMBL" id="MCU6725554.1"/>
    </source>
</evidence>
<feature type="transmembrane region" description="Helical" evidence="1">
    <location>
        <begin position="184"/>
        <end position="207"/>
    </location>
</feature>
<evidence type="ECO:0000313" key="3">
    <source>
        <dbReference type="Proteomes" id="UP001652338"/>
    </source>
</evidence>
<keyword evidence="1" id="KW-0472">Membrane</keyword>
<feature type="transmembrane region" description="Helical" evidence="1">
    <location>
        <begin position="110"/>
        <end position="132"/>
    </location>
</feature>
<evidence type="ECO:0000256" key="1">
    <source>
        <dbReference type="SAM" id="Phobius"/>
    </source>
</evidence>
<dbReference type="Gene3D" id="1.20.1250.20">
    <property type="entry name" value="MFS general substrate transporter like domains"/>
    <property type="match status" value="1"/>
</dbReference>
<accession>A0ABT2SM22</accession>
<feature type="transmembrane region" description="Helical" evidence="1">
    <location>
        <begin position="48"/>
        <end position="67"/>
    </location>
</feature>
<feature type="transmembrane region" description="Helical" evidence="1">
    <location>
        <begin position="79"/>
        <end position="104"/>
    </location>
</feature>
<dbReference type="Pfam" id="PF13347">
    <property type="entry name" value="MFS_2"/>
    <property type="match status" value="1"/>
</dbReference>
<dbReference type="InterPro" id="IPR036259">
    <property type="entry name" value="MFS_trans_sf"/>
</dbReference>
<sequence length="225" mass="24402">MFSSLFQNPPLMVLMLADLAKWCVKFVTAASAIYYFRDAMGNPGLMAPYLLSVAIGAILGAFVMRYISKALSSRTTMILAYAGMTVSLCLIYFMYGNAYVVIALMTVAQFFYGMAFAASPALYADTVVYATWKSGKDASGWIMGLQNLPLKVAVFLRGTILSACLVAVGWQSGAVLEGTARQGMTIAFALVPAIFCLVGMLLLIFGFKITRDKVETYQAEINARS</sequence>
<name>A0ABT2SM22_9FIRM</name>
<keyword evidence="1" id="KW-0812">Transmembrane</keyword>
<dbReference type="EMBL" id="JAOQKE010000011">
    <property type="protein sequence ID" value="MCU6725554.1"/>
    <property type="molecule type" value="Genomic_DNA"/>
</dbReference>
<keyword evidence="1" id="KW-1133">Transmembrane helix</keyword>
<dbReference type="SUPFAM" id="SSF103473">
    <property type="entry name" value="MFS general substrate transporter"/>
    <property type="match status" value="1"/>
</dbReference>
<proteinExistence type="predicted"/>
<comment type="caution">
    <text evidence="2">The sequence shown here is derived from an EMBL/GenBank/DDBJ whole genome shotgun (WGS) entry which is preliminary data.</text>
</comment>
<gene>
    <name evidence="2" type="ORF">OCV47_09360</name>
</gene>
<feature type="transmembrane region" description="Helical" evidence="1">
    <location>
        <begin position="152"/>
        <end position="172"/>
    </location>
</feature>
<keyword evidence="3" id="KW-1185">Reference proteome</keyword>
<dbReference type="Proteomes" id="UP001652338">
    <property type="component" value="Unassembled WGS sequence"/>
</dbReference>